<reference evidence="5" key="1">
    <citation type="journal article" date="2021" name="Nat. Commun.">
        <title>Genetic determinants of endophytism in the Arabidopsis root mycobiome.</title>
        <authorList>
            <person name="Mesny F."/>
            <person name="Miyauchi S."/>
            <person name="Thiergart T."/>
            <person name="Pickel B."/>
            <person name="Atanasova L."/>
            <person name="Karlsson M."/>
            <person name="Huettel B."/>
            <person name="Barry K.W."/>
            <person name="Haridas S."/>
            <person name="Chen C."/>
            <person name="Bauer D."/>
            <person name="Andreopoulos W."/>
            <person name="Pangilinan J."/>
            <person name="LaButti K."/>
            <person name="Riley R."/>
            <person name="Lipzen A."/>
            <person name="Clum A."/>
            <person name="Drula E."/>
            <person name="Henrissat B."/>
            <person name="Kohler A."/>
            <person name="Grigoriev I.V."/>
            <person name="Martin F.M."/>
            <person name="Hacquard S."/>
        </authorList>
    </citation>
    <scope>NUCLEOTIDE SEQUENCE</scope>
    <source>
        <strain evidence="5">MPI-CAGE-AT-0016</strain>
    </source>
</reference>
<evidence type="ECO:0000313" key="5">
    <source>
        <dbReference type="EMBL" id="KAH7374598.1"/>
    </source>
</evidence>
<dbReference type="GO" id="GO:0016787">
    <property type="term" value="F:hydrolase activity"/>
    <property type="evidence" value="ECO:0007669"/>
    <property type="project" value="UniProtKB-KW"/>
</dbReference>
<dbReference type="AlphaFoldDB" id="A0A8K0X8I3"/>
<dbReference type="SUPFAM" id="SSF53474">
    <property type="entry name" value="alpha/beta-Hydrolases"/>
    <property type="match status" value="1"/>
</dbReference>
<dbReference type="EMBL" id="JAGPXD010000001">
    <property type="protein sequence ID" value="KAH7374598.1"/>
    <property type="molecule type" value="Genomic_DNA"/>
</dbReference>
<dbReference type="OrthoDB" id="3200163at2759"/>
<evidence type="ECO:0000256" key="1">
    <source>
        <dbReference type="ARBA" id="ARBA00005964"/>
    </source>
</evidence>
<organism evidence="5 6">
    <name type="scientific">Plectosphaerella cucumerina</name>
    <dbReference type="NCBI Taxonomy" id="40658"/>
    <lineage>
        <taxon>Eukaryota</taxon>
        <taxon>Fungi</taxon>
        <taxon>Dikarya</taxon>
        <taxon>Ascomycota</taxon>
        <taxon>Pezizomycotina</taxon>
        <taxon>Sordariomycetes</taxon>
        <taxon>Hypocreomycetidae</taxon>
        <taxon>Glomerellales</taxon>
        <taxon>Plectosphaerellaceae</taxon>
        <taxon>Plectosphaerella</taxon>
    </lineage>
</organism>
<dbReference type="Gene3D" id="3.40.50.1820">
    <property type="entry name" value="alpha/beta hydrolase"/>
    <property type="match status" value="1"/>
</dbReference>
<keyword evidence="6" id="KW-1185">Reference proteome</keyword>
<gene>
    <name evidence="5" type="ORF">B0T11DRAFT_1824</name>
</gene>
<keyword evidence="2 3" id="KW-0378">Hydrolase</keyword>
<comment type="caution">
    <text evidence="5">The sequence shown here is derived from an EMBL/GenBank/DDBJ whole genome shotgun (WGS) entry which is preliminary data.</text>
</comment>
<evidence type="ECO:0000256" key="2">
    <source>
        <dbReference type="ARBA" id="ARBA00022801"/>
    </source>
</evidence>
<dbReference type="InterPro" id="IPR002018">
    <property type="entry name" value="CarbesteraseB"/>
</dbReference>
<accession>A0A8K0X8I3</accession>
<evidence type="ECO:0000313" key="6">
    <source>
        <dbReference type="Proteomes" id="UP000813385"/>
    </source>
</evidence>
<dbReference type="Pfam" id="PF00135">
    <property type="entry name" value="COesterase"/>
    <property type="match status" value="2"/>
</dbReference>
<proteinExistence type="inferred from homology"/>
<evidence type="ECO:0000259" key="4">
    <source>
        <dbReference type="Pfam" id="PF00135"/>
    </source>
</evidence>
<dbReference type="InterPro" id="IPR029058">
    <property type="entry name" value="AB_hydrolase_fold"/>
</dbReference>
<dbReference type="Proteomes" id="UP000813385">
    <property type="component" value="Unassembled WGS sequence"/>
</dbReference>
<dbReference type="PANTHER" id="PTHR11559">
    <property type="entry name" value="CARBOXYLESTERASE"/>
    <property type="match status" value="1"/>
</dbReference>
<dbReference type="EC" id="3.1.1.-" evidence="3"/>
<sequence length="431" mass="46990">MLRIPPQIQVPEQTEDEFLCLNLDVTTPEAANQLPLETLLPVLIWIHGGSQAVSFGNGASGLCDPTNLVGRSIDMGRPIIAVTINYRVNMFAFGDLKSERNLALRDQQRAFEYVRSHISGFGGDPDNITIAGESAGAVFCHAHLIMGTSPRQCILQSGTLHLSPPQPRAVAENLIRRVDDTVKELSGLDLRSAPVSTLLEAQFKLGLQSFFLQDEECLDGWQNKVGDVGRLLIGDTEYESVLWRNGIESCTPEFITEAFDAAGLAASSLKEMYGITPERSVSCKLGALDFLNDVRFGAPINKLLLQCQKTNTPVFRFLVDQPNPWQSSSRAHHGVDLIFLFGGYDLSHSRAAEAVSHTMQEKWIDFIAGGTPWQAGEAYAFGPVGICQPIDDDGLAARRRQRHMASMVGISESGVNAVVARLAAGRSSLLN</sequence>
<dbReference type="InterPro" id="IPR050309">
    <property type="entry name" value="Type-B_Carboxylest/Lipase"/>
</dbReference>
<dbReference type="InterPro" id="IPR019826">
    <property type="entry name" value="Carboxylesterase_B_AS"/>
</dbReference>
<dbReference type="PROSITE" id="PS00122">
    <property type="entry name" value="CARBOXYLESTERASE_B_1"/>
    <property type="match status" value="1"/>
</dbReference>
<evidence type="ECO:0000256" key="3">
    <source>
        <dbReference type="RuleBase" id="RU361235"/>
    </source>
</evidence>
<protein>
    <recommendedName>
        <fullName evidence="3">Carboxylic ester hydrolase</fullName>
        <ecNumber evidence="3">3.1.1.-</ecNumber>
    </recommendedName>
</protein>
<name>A0A8K0X8I3_9PEZI</name>
<comment type="similarity">
    <text evidence="1 3">Belongs to the type-B carboxylesterase/lipase family.</text>
</comment>
<feature type="domain" description="Carboxylesterase type B" evidence="4">
    <location>
        <begin position="265"/>
        <end position="376"/>
    </location>
</feature>
<feature type="domain" description="Carboxylesterase type B" evidence="4">
    <location>
        <begin position="15"/>
        <end position="204"/>
    </location>
</feature>